<sequence length="63" mass="6595">MGSGVFSYLSQHPCSSSLLGITMREPTVENASQCAGPARNCAMFRTSATATQLSARITASDLI</sequence>
<name>A0A368GZP2_ANCCA</name>
<evidence type="ECO:0000313" key="2">
    <source>
        <dbReference type="Proteomes" id="UP000252519"/>
    </source>
</evidence>
<proteinExistence type="predicted"/>
<reference evidence="1 2" key="1">
    <citation type="submission" date="2014-10" db="EMBL/GenBank/DDBJ databases">
        <title>Draft genome of the hookworm Ancylostoma caninum.</title>
        <authorList>
            <person name="Mitreva M."/>
        </authorList>
    </citation>
    <scope>NUCLEOTIDE SEQUENCE [LARGE SCALE GENOMIC DNA]</scope>
    <source>
        <strain evidence="1 2">Baltimore</strain>
    </source>
</reference>
<dbReference type="EMBL" id="JOJR01000046">
    <property type="protein sequence ID" value="RCN48495.1"/>
    <property type="molecule type" value="Genomic_DNA"/>
</dbReference>
<accession>A0A368GZP2</accession>
<protein>
    <submittedName>
        <fullName evidence="1">Uncharacterized protein</fullName>
    </submittedName>
</protein>
<keyword evidence="2" id="KW-1185">Reference proteome</keyword>
<dbReference type="Proteomes" id="UP000252519">
    <property type="component" value="Unassembled WGS sequence"/>
</dbReference>
<dbReference type="AlphaFoldDB" id="A0A368GZP2"/>
<comment type="caution">
    <text evidence="1">The sequence shown here is derived from an EMBL/GenBank/DDBJ whole genome shotgun (WGS) entry which is preliminary data.</text>
</comment>
<gene>
    <name evidence="1" type="ORF">ANCCAN_05491</name>
</gene>
<evidence type="ECO:0000313" key="1">
    <source>
        <dbReference type="EMBL" id="RCN48495.1"/>
    </source>
</evidence>
<organism evidence="1 2">
    <name type="scientific">Ancylostoma caninum</name>
    <name type="common">Dog hookworm</name>
    <dbReference type="NCBI Taxonomy" id="29170"/>
    <lineage>
        <taxon>Eukaryota</taxon>
        <taxon>Metazoa</taxon>
        <taxon>Ecdysozoa</taxon>
        <taxon>Nematoda</taxon>
        <taxon>Chromadorea</taxon>
        <taxon>Rhabditida</taxon>
        <taxon>Rhabditina</taxon>
        <taxon>Rhabditomorpha</taxon>
        <taxon>Strongyloidea</taxon>
        <taxon>Ancylostomatidae</taxon>
        <taxon>Ancylostomatinae</taxon>
        <taxon>Ancylostoma</taxon>
    </lineage>
</organism>